<dbReference type="Gene3D" id="3.40.50.300">
    <property type="entry name" value="P-loop containing nucleotide triphosphate hydrolases"/>
    <property type="match status" value="1"/>
</dbReference>
<organism evidence="2">
    <name type="scientific">Leptospirillum ferriphilum</name>
    <dbReference type="NCBI Taxonomy" id="178606"/>
    <lineage>
        <taxon>Bacteria</taxon>
        <taxon>Pseudomonadati</taxon>
        <taxon>Nitrospirota</taxon>
        <taxon>Nitrospiria</taxon>
        <taxon>Nitrospirales</taxon>
        <taxon>Nitrospiraceae</taxon>
        <taxon>Leptospirillum</taxon>
    </lineage>
</organism>
<reference evidence="2" key="1">
    <citation type="journal article" date="2020" name="mSystems">
        <title>Genome- and Community-Level Interaction Insights into Carbon Utilization and Element Cycling Functions of Hydrothermarchaeota in Hydrothermal Sediment.</title>
        <authorList>
            <person name="Zhou Z."/>
            <person name="Liu Y."/>
            <person name="Xu W."/>
            <person name="Pan J."/>
            <person name="Luo Z.H."/>
            <person name="Li M."/>
        </authorList>
    </citation>
    <scope>NUCLEOTIDE SEQUENCE [LARGE SCALE GENOMIC DNA]</scope>
    <source>
        <strain evidence="2">SpSt-902</strain>
    </source>
</reference>
<feature type="region of interest" description="Disordered" evidence="1">
    <location>
        <begin position="1"/>
        <end position="26"/>
    </location>
</feature>
<comment type="caution">
    <text evidence="2">The sequence shown here is derived from an EMBL/GenBank/DDBJ whole genome shotgun (WGS) entry which is preliminary data.</text>
</comment>
<dbReference type="EMBL" id="DTMM01000226">
    <property type="protein sequence ID" value="HFT94326.1"/>
    <property type="molecule type" value="Genomic_DNA"/>
</dbReference>
<evidence type="ECO:0000256" key="1">
    <source>
        <dbReference type="SAM" id="MobiDB-lite"/>
    </source>
</evidence>
<name>A0A7C3LTY8_9BACT</name>
<accession>A0A7C3LTY8</accession>
<evidence type="ECO:0008006" key="3">
    <source>
        <dbReference type="Google" id="ProtNLM"/>
    </source>
</evidence>
<dbReference type="AlphaFoldDB" id="A0A7C3LTY8"/>
<proteinExistence type="predicted"/>
<gene>
    <name evidence="2" type="ORF">ENX03_10480</name>
</gene>
<evidence type="ECO:0000313" key="2">
    <source>
        <dbReference type="EMBL" id="HFT94326.1"/>
    </source>
</evidence>
<sequence>MLSPAAHDILPPDDASRGGLQILPDGPSAPRKLWESLSSEILRGGTTILVCADNRFQPDFLIIKARQAGRLPEEILSRLHIARAFTIYQLLSIVSERLEAEILRTRSTLVAVSGLLPLFSDAAVPSREAFGILEQLLVTMNRISRQGVRILIPVEPTPSPSRRTRNILLRIRQMAVPADQPPGGG</sequence>
<dbReference type="InterPro" id="IPR027417">
    <property type="entry name" value="P-loop_NTPase"/>
</dbReference>
<protein>
    <recommendedName>
        <fullName evidence="3">DNA recombination and repair protein Rad51-like C-terminal domain-containing protein</fullName>
    </recommendedName>
</protein>